<organism evidence="2 3">
    <name type="scientific">Thermosulfurimonas dismutans</name>
    <dbReference type="NCBI Taxonomy" id="999894"/>
    <lineage>
        <taxon>Bacteria</taxon>
        <taxon>Pseudomonadati</taxon>
        <taxon>Thermodesulfobacteriota</taxon>
        <taxon>Thermodesulfobacteria</taxon>
        <taxon>Thermodesulfobacteriales</taxon>
        <taxon>Thermodesulfobacteriaceae</taxon>
        <taxon>Thermosulfurimonas</taxon>
    </lineage>
</organism>
<reference evidence="2 3" key="1">
    <citation type="submission" date="2016-04" db="EMBL/GenBank/DDBJ databases">
        <title>Genome analysis of Thermosulfurimonas dismutans, the first thermophilic sulfur-disproportionating bacterium of the phylum Thermodesulfobacteria.</title>
        <authorList>
            <person name="Mardanov A.V."/>
            <person name="Beletsky A.V."/>
            <person name="Kadnikov V.V."/>
            <person name="Slobodkin A.I."/>
            <person name="Ravin N.V."/>
        </authorList>
    </citation>
    <scope>NUCLEOTIDE SEQUENCE [LARGE SCALE GENOMIC DNA]</scope>
    <source>
        <strain evidence="2 3">S95</strain>
    </source>
</reference>
<dbReference type="SUPFAM" id="SSF56112">
    <property type="entry name" value="Protein kinase-like (PK-like)"/>
    <property type="match status" value="1"/>
</dbReference>
<dbReference type="Pfam" id="PF01636">
    <property type="entry name" value="APH"/>
    <property type="match status" value="1"/>
</dbReference>
<dbReference type="Gene3D" id="3.30.200.20">
    <property type="entry name" value="Phosphorylase Kinase, domain 1"/>
    <property type="match status" value="1"/>
</dbReference>
<dbReference type="PANTHER" id="PTHR21310">
    <property type="entry name" value="AMINOGLYCOSIDE PHOSPHOTRANSFERASE-RELATED-RELATED"/>
    <property type="match status" value="1"/>
</dbReference>
<dbReference type="Gene3D" id="3.90.1200.10">
    <property type="match status" value="1"/>
</dbReference>
<dbReference type="STRING" id="999894.TDIS_1703"/>
<feature type="domain" description="Aminoglycoside phosphotransferase" evidence="1">
    <location>
        <begin position="28"/>
        <end position="246"/>
    </location>
</feature>
<protein>
    <submittedName>
        <fullName evidence="2">Putative phosphotransferase</fullName>
    </submittedName>
</protein>
<dbReference type="AlphaFoldDB" id="A0A179D329"/>
<dbReference type="InterPro" id="IPR002575">
    <property type="entry name" value="Aminoglycoside_PTrfase"/>
</dbReference>
<comment type="caution">
    <text evidence="2">The sequence shown here is derived from an EMBL/GenBank/DDBJ whole genome shotgun (WGS) entry which is preliminary data.</text>
</comment>
<evidence type="ECO:0000259" key="1">
    <source>
        <dbReference type="Pfam" id="PF01636"/>
    </source>
</evidence>
<dbReference type="InterPro" id="IPR051678">
    <property type="entry name" value="AGP_Transferase"/>
</dbReference>
<dbReference type="GO" id="GO:0016740">
    <property type="term" value="F:transferase activity"/>
    <property type="evidence" value="ECO:0007669"/>
    <property type="project" value="UniProtKB-KW"/>
</dbReference>
<evidence type="ECO:0000313" key="3">
    <source>
        <dbReference type="Proteomes" id="UP000078390"/>
    </source>
</evidence>
<sequence>MFPTLPVKEKSVYLHEALRELGLNIKEIIPLQGDGSARKFLRIKTPKESFILILPQPGEYGLREAQAYYRIGRFLKSHGIPVPDILAYRDQDGLLLVEDLGDLRLCEHPERERLYPEAVKILVNLQALTPRFPRETTLETLYYDRDLIWHKEILYFEKWYLKIHRKKTWFIETRSLLEDFLQESVDCFTDTVVLHRDFQSRNLMVKNGRLYVIDFQGARIGPPSYDLASLLWDPYVERIPTERLLDLYLRLTSRDRQTFLEEFKRISIFRLMQALGAFVKLSSQGKSWFRDYIPRAEKRLRKLLPSYLRKALFE</sequence>
<evidence type="ECO:0000313" key="2">
    <source>
        <dbReference type="EMBL" id="OAQ20201.1"/>
    </source>
</evidence>
<proteinExistence type="predicted"/>
<accession>A0A179D329</accession>
<keyword evidence="3" id="KW-1185">Reference proteome</keyword>
<dbReference type="RefSeq" id="WP_068671296.1">
    <property type="nucleotide sequence ID" value="NZ_LWLG01000014.1"/>
</dbReference>
<dbReference type="EMBL" id="LWLG01000014">
    <property type="protein sequence ID" value="OAQ20201.1"/>
    <property type="molecule type" value="Genomic_DNA"/>
</dbReference>
<name>A0A179D329_9BACT</name>
<gene>
    <name evidence="2" type="ORF">TDIS_1703</name>
</gene>
<dbReference type="Proteomes" id="UP000078390">
    <property type="component" value="Unassembled WGS sequence"/>
</dbReference>
<dbReference type="PATRIC" id="fig|999894.6.peg.1700"/>
<keyword evidence="2" id="KW-0808">Transferase</keyword>
<dbReference type="InterPro" id="IPR011009">
    <property type="entry name" value="Kinase-like_dom_sf"/>
</dbReference>
<dbReference type="OrthoDB" id="9809275at2"/>